<name>A0A7C5QD88_CALS0</name>
<feature type="compositionally biased region" description="Polar residues" evidence="2">
    <location>
        <begin position="202"/>
        <end position="218"/>
    </location>
</feature>
<comment type="caution">
    <text evidence="3">The sequence shown here is derived from an EMBL/GenBank/DDBJ whole genome shotgun (WGS) entry which is preliminary data.</text>
</comment>
<protein>
    <submittedName>
        <fullName evidence="3">Uncharacterized protein</fullName>
    </submittedName>
</protein>
<feature type="compositionally biased region" description="Basic and acidic residues" evidence="2">
    <location>
        <begin position="166"/>
        <end position="182"/>
    </location>
</feature>
<dbReference type="EMBL" id="DRWN01000007">
    <property type="protein sequence ID" value="HHK67612.1"/>
    <property type="molecule type" value="Genomic_DNA"/>
</dbReference>
<proteinExistence type="predicted"/>
<accession>A0A7C5QD88</accession>
<feature type="coiled-coil region" evidence="1">
    <location>
        <begin position="44"/>
        <end position="97"/>
    </location>
</feature>
<sequence>MRVELLTALALTLFLLSSPLTAFAQEPNDIPLGKRITAELRSLIESHKDMVKEAVAEIKALKQELQEQKFSIIRQYLDEVKRARDEIKSQIDSLVNQFRAGNISRDDFLSQMYLLKERMKALAKSSEKLGELLSRFSKEASQKMRQTIEELKQANKEFGQSVAETARKIGETARAEALEHGRRAGNATQTGTQRGPPPRNEPPSQHAGSGANATQTHTPPGRRNR</sequence>
<reference evidence="3" key="1">
    <citation type="journal article" date="2020" name="mSystems">
        <title>Genome- and Community-Level Interaction Insights into Carbon Utilization and Element Cycling Functions of Hydrothermarchaeota in Hydrothermal Sediment.</title>
        <authorList>
            <person name="Zhou Z."/>
            <person name="Liu Y."/>
            <person name="Xu W."/>
            <person name="Pan J."/>
            <person name="Luo Z.H."/>
            <person name="Li M."/>
        </authorList>
    </citation>
    <scope>NUCLEOTIDE SEQUENCE [LARGE SCALE GENOMIC DNA]</scope>
    <source>
        <strain evidence="3">SpSt-1056</strain>
    </source>
</reference>
<dbReference type="AlphaFoldDB" id="A0A7C5QD88"/>
<gene>
    <name evidence="3" type="ORF">ENM11_00450</name>
</gene>
<evidence type="ECO:0000313" key="3">
    <source>
        <dbReference type="EMBL" id="HHK67612.1"/>
    </source>
</evidence>
<evidence type="ECO:0000256" key="1">
    <source>
        <dbReference type="SAM" id="Coils"/>
    </source>
</evidence>
<evidence type="ECO:0000256" key="2">
    <source>
        <dbReference type="SAM" id="MobiDB-lite"/>
    </source>
</evidence>
<feature type="region of interest" description="Disordered" evidence="2">
    <location>
        <begin position="166"/>
        <end position="225"/>
    </location>
</feature>
<dbReference type="Gene3D" id="1.20.120.20">
    <property type="entry name" value="Apolipoprotein"/>
    <property type="match status" value="1"/>
</dbReference>
<organism evidence="3">
    <name type="scientific">Caldiarchaeum subterraneum</name>
    <dbReference type="NCBI Taxonomy" id="311458"/>
    <lineage>
        <taxon>Archaea</taxon>
        <taxon>Nitrososphaerota</taxon>
        <taxon>Candidatus Caldarchaeales</taxon>
        <taxon>Candidatus Caldarchaeaceae</taxon>
        <taxon>Candidatus Caldarchaeum</taxon>
    </lineage>
</organism>
<keyword evidence="1" id="KW-0175">Coiled coil</keyword>